<feature type="transmembrane region" description="Helical" evidence="6">
    <location>
        <begin position="82"/>
        <end position="102"/>
    </location>
</feature>
<dbReference type="EMBL" id="CP000931">
    <property type="protein sequence ID" value="ABZ76653.1"/>
    <property type="molecule type" value="Genomic_DNA"/>
</dbReference>
<keyword evidence="2" id="KW-0813">Transport</keyword>
<dbReference type="HOGENOM" id="CLU_001265_5_12_6"/>
<dbReference type="Proteomes" id="UP000001317">
    <property type="component" value="Chromosome"/>
</dbReference>
<protein>
    <submittedName>
        <fullName evidence="8">Major facilitator superfamily MFS_1</fullName>
    </submittedName>
</protein>
<sequence>MGPTSPSVTWRTHSTLVLLALVYVFSFIDRNVIAIVLEPIKQEFGISDTLMGFLSGLAFAILYAGLSLPLSRLADRGGNRRNIVAVCCGLWSIATMACGMAQHFWQLLLARMTVAVGEAGGIAPSISMVSDLYPPHRRSLAISVLMIGPHLGLLAAMVAGGWIAQEYGWRSVFLFFGAPGILLALLLFCFTKDPGHGVYDKYTASKNKKVKQESFFKQLNGIMKVKGFIWIAMGCALAGMAGYGYGIWVPTFMVRNYDMSLAHAGISFGLAGGIFAAIGTIFSGLFCDKLSKRDSRWQIGLPIIGILISLPMGVAFMLWPADAFWMIGEIKIPHAIVFAALFSFFNCWWPSLSYAAISHLMTSSQRATGAASLNLFLTLFGAGLGPLLTGTLSDVFGATFAGEGLKYALVATMMLLLVSAWFYYKGLSPYQTRMKQLDNDEVEAVENAVPPTTINDPLPSS</sequence>
<reference evidence="8" key="1">
    <citation type="submission" date="2008-01" db="EMBL/GenBank/DDBJ databases">
        <title>Complete sequence of Shewanella halifaxensis HAW-EB4.</title>
        <authorList>
            <consortium name="US DOE Joint Genome Institute"/>
            <person name="Copeland A."/>
            <person name="Lucas S."/>
            <person name="Lapidus A."/>
            <person name="Glavina del Rio T."/>
            <person name="Dalin E."/>
            <person name="Tice H."/>
            <person name="Bruce D."/>
            <person name="Goodwin L."/>
            <person name="Pitluck S."/>
            <person name="Sims D."/>
            <person name="Brettin T."/>
            <person name="Detter J.C."/>
            <person name="Han C."/>
            <person name="Kuske C.R."/>
            <person name="Schmutz J."/>
            <person name="Larimer F."/>
            <person name="Land M."/>
            <person name="Hauser L."/>
            <person name="Kyrpides N."/>
            <person name="Kim E."/>
            <person name="Zhao J.-S."/>
            <person name="Richardson P."/>
        </authorList>
    </citation>
    <scope>NUCLEOTIDE SEQUENCE [LARGE SCALE GENOMIC DNA]</scope>
    <source>
        <strain evidence="8">HAW-EB4</strain>
    </source>
</reference>
<dbReference type="GO" id="GO:0016020">
    <property type="term" value="C:membrane"/>
    <property type="evidence" value="ECO:0007669"/>
    <property type="project" value="UniProtKB-SubCell"/>
</dbReference>
<keyword evidence="4 6" id="KW-1133">Transmembrane helix</keyword>
<dbReference type="SUPFAM" id="SSF103473">
    <property type="entry name" value="MFS general substrate transporter"/>
    <property type="match status" value="1"/>
</dbReference>
<feature type="transmembrane region" description="Helical" evidence="6">
    <location>
        <begin position="260"/>
        <end position="287"/>
    </location>
</feature>
<gene>
    <name evidence="8" type="ordered locus">Shal_2094</name>
</gene>
<keyword evidence="9" id="KW-1185">Reference proteome</keyword>
<dbReference type="OrthoDB" id="6057322at2"/>
<dbReference type="Pfam" id="PF07690">
    <property type="entry name" value="MFS_1"/>
    <property type="match status" value="1"/>
</dbReference>
<feature type="transmembrane region" description="Helical" evidence="6">
    <location>
        <begin position="369"/>
        <end position="387"/>
    </location>
</feature>
<keyword evidence="5 6" id="KW-0472">Membrane</keyword>
<dbReference type="AlphaFoldDB" id="B0TTT5"/>
<dbReference type="PROSITE" id="PS50850">
    <property type="entry name" value="MFS"/>
    <property type="match status" value="1"/>
</dbReference>
<evidence type="ECO:0000256" key="5">
    <source>
        <dbReference type="ARBA" id="ARBA00023136"/>
    </source>
</evidence>
<dbReference type="InterPro" id="IPR036259">
    <property type="entry name" value="MFS_trans_sf"/>
</dbReference>
<dbReference type="eggNOG" id="COG2271">
    <property type="taxonomic scope" value="Bacteria"/>
</dbReference>
<dbReference type="InterPro" id="IPR044770">
    <property type="entry name" value="MFS_spinster-like"/>
</dbReference>
<feature type="transmembrane region" description="Helical" evidence="6">
    <location>
        <begin position="407"/>
        <end position="424"/>
    </location>
</feature>
<evidence type="ECO:0000256" key="4">
    <source>
        <dbReference type="ARBA" id="ARBA00022989"/>
    </source>
</evidence>
<feature type="transmembrane region" description="Helical" evidence="6">
    <location>
        <begin position="108"/>
        <end position="128"/>
    </location>
</feature>
<keyword evidence="3 6" id="KW-0812">Transmembrane</keyword>
<dbReference type="InterPro" id="IPR020846">
    <property type="entry name" value="MFS_dom"/>
</dbReference>
<feature type="domain" description="Major facilitator superfamily (MFS) profile" evidence="7">
    <location>
        <begin position="15"/>
        <end position="428"/>
    </location>
</feature>
<evidence type="ECO:0000259" key="7">
    <source>
        <dbReference type="PROSITE" id="PS50850"/>
    </source>
</evidence>
<feature type="transmembrane region" description="Helical" evidence="6">
    <location>
        <begin position="299"/>
        <end position="320"/>
    </location>
</feature>
<evidence type="ECO:0000313" key="8">
    <source>
        <dbReference type="EMBL" id="ABZ76653.1"/>
    </source>
</evidence>
<dbReference type="KEGG" id="shl:Shal_2094"/>
<evidence type="ECO:0000256" key="2">
    <source>
        <dbReference type="ARBA" id="ARBA00022448"/>
    </source>
</evidence>
<feature type="transmembrane region" description="Helical" evidence="6">
    <location>
        <begin position="169"/>
        <end position="191"/>
    </location>
</feature>
<evidence type="ECO:0000256" key="1">
    <source>
        <dbReference type="ARBA" id="ARBA00004141"/>
    </source>
</evidence>
<name>B0TTT5_SHEHH</name>
<accession>B0TTT5</accession>
<evidence type="ECO:0000313" key="9">
    <source>
        <dbReference type="Proteomes" id="UP000001317"/>
    </source>
</evidence>
<dbReference type="CDD" id="cd17328">
    <property type="entry name" value="MFS_spinster_like"/>
    <property type="match status" value="1"/>
</dbReference>
<organism evidence="8 9">
    <name type="scientific">Shewanella halifaxensis (strain HAW-EB4)</name>
    <dbReference type="NCBI Taxonomy" id="458817"/>
    <lineage>
        <taxon>Bacteria</taxon>
        <taxon>Pseudomonadati</taxon>
        <taxon>Pseudomonadota</taxon>
        <taxon>Gammaproteobacteria</taxon>
        <taxon>Alteromonadales</taxon>
        <taxon>Shewanellaceae</taxon>
        <taxon>Shewanella</taxon>
    </lineage>
</organism>
<dbReference type="Gene3D" id="1.20.1250.20">
    <property type="entry name" value="MFS general substrate transporter like domains"/>
    <property type="match status" value="1"/>
</dbReference>
<evidence type="ECO:0000256" key="3">
    <source>
        <dbReference type="ARBA" id="ARBA00022692"/>
    </source>
</evidence>
<dbReference type="STRING" id="458817.Shal_2094"/>
<feature type="transmembrane region" description="Helical" evidence="6">
    <location>
        <begin position="332"/>
        <end position="357"/>
    </location>
</feature>
<feature type="transmembrane region" description="Helical" evidence="6">
    <location>
        <begin position="227"/>
        <end position="248"/>
    </location>
</feature>
<evidence type="ECO:0000256" key="6">
    <source>
        <dbReference type="SAM" id="Phobius"/>
    </source>
</evidence>
<feature type="transmembrane region" description="Helical" evidence="6">
    <location>
        <begin position="50"/>
        <end position="70"/>
    </location>
</feature>
<dbReference type="InterPro" id="IPR011701">
    <property type="entry name" value="MFS"/>
</dbReference>
<comment type="subcellular location">
    <subcellularLocation>
        <location evidence="1">Membrane</location>
        <topology evidence="1">Multi-pass membrane protein</topology>
    </subcellularLocation>
</comment>
<dbReference type="PANTHER" id="PTHR23505:SF79">
    <property type="entry name" value="PROTEIN SPINSTER"/>
    <property type="match status" value="1"/>
</dbReference>
<dbReference type="GO" id="GO:0022857">
    <property type="term" value="F:transmembrane transporter activity"/>
    <property type="evidence" value="ECO:0007669"/>
    <property type="project" value="InterPro"/>
</dbReference>
<proteinExistence type="predicted"/>
<dbReference type="RefSeq" id="WP_012277183.1">
    <property type="nucleotide sequence ID" value="NC_010334.1"/>
</dbReference>
<feature type="transmembrane region" description="Helical" evidence="6">
    <location>
        <begin position="140"/>
        <end position="163"/>
    </location>
</feature>
<dbReference type="PANTHER" id="PTHR23505">
    <property type="entry name" value="SPINSTER"/>
    <property type="match status" value="1"/>
</dbReference>